<dbReference type="SUPFAM" id="SSF53474">
    <property type="entry name" value="alpha/beta-Hydrolases"/>
    <property type="match status" value="1"/>
</dbReference>
<dbReference type="InterPro" id="IPR000801">
    <property type="entry name" value="Esterase-like"/>
</dbReference>
<evidence type="ECO:0000313" key="3">
    <source>
        <dbReference type="EMBL" id="BAR99128.1"/>
    </source>
</evidence>
<dbReference type="EC" id="3.1.-.-" evidence="4"/>
<dbReference type="KEGG" id="bvr:BVIR_3135"/>
<dbReference type="RefSeq" id="WP_055038406.1">
    <property type="nucleotide sequence ID" value="NZ_AP014854.2"/>
</dbReference>
<organism evidence="4 5">
    <name type="scientific">Blastochloris viridis</name>
    <name type="common">Rhodopseudomonas viridis</name>
    <dbReference type="NCBI Taxonomy" id="1079"/>
    <lineage>
        <taxon>Bacteria</taxon>
        <taxon>Pseudomonadati</taxon>
        <taxon>Pseudomonadota</taxon>
        <taxon>Alphaproteobacteria</taxon>
        <taxon>Hyphomicrobiales</taxon>
        <taxon>Blastochloridaceae</taxon>
        <taxon>Blastochloris</taxon>
    </lineage>
</organism>
<comment type="similarity">
    <text evidence="1">Belongs to the esterase D family.</text>
</comment>
<sequence>MTQRVPFAACRRVDLPGTWLRPMRSRQGRDYRVFVAVPAVPPPAAGYPAIVMLDANAAFATLAEAVRLRSLRPGVSGVAPAVVIGIGYPTDEPFDMAGRTLDYTPPGKVARMPPRPDGTAWPPTGGADTFLDFVADEVLPAIGRELPLDPARRALFGHSFGGLCTLYALFTRPALFRTYAAASPSIWFNDGAVLAYAQGFAAAATPLDIDLLITIGGCEQEPTTVEIAGADLAGRTAWKRGNRMVGNARELAARLTPLAARGLRTHFVEFPDEDHVSVLPAAISRAVTLALGRPLRDERGPR</sequence>
<keyword evidence="2 4" id="KW-0378">Hydrolase</keyword>
<dbReference type="STRING" id="1079.BVIR_3135"/>
<dbReference type="Proteomes" id="UP000065734">
    <property type="component" value="Chromosome I"/>
</dbReference>
<dbReference type="OrthoDB" id="9784036at2"/>
<evidence type="ECO:0000313" key="5">
    <source>
        <dbReference type="Proteomes" id="UP000065734"/>
    </source>
</evidence>
<keyword evidence="5" id="KW-1185">Reference proteome</keyword>
<proteinExistence type="inferred from homology"/>
<dbReference type="Pfam" id="PF00756">
    <property type="entry name" value="Esterase"/>
    <property type="match status" value="1"/>
</dbReference>
<protein>
    <submittedName>
        <fullName evidence="3">Bacillibactin trilactone hydrolase siderophore</fullName>
    </submittedName>
    <submittedName>
        <fullName evidence="4">Ferri-bacillibactin esterase BesA</fullName>
        <ecNumber evidence="4">3.1.-.-</ecNumber>
    </submittedName>
</protein>
<dbReference type="GO" id="GO:0016788">
    <property type="term" value="F:hydrolase activity, acting on ester bonds"/>
    <property type="evidence" value="ECO:0007669"/>
    <property type="project" value="TreeGrafter"/>
</dbReference>
<dbReference type="EMBL" id="AP014854">
    <property type="protein sequence ID" value="BAR99128.1"/>
    <property type="molecule type" value="Genomic_DNA"/>
</dbReference>
<gene>
    <name evidence="4" type="primary">besA</name>
    <name evidence="3" type="ORF">BV133_1535</name>
    <name evidence="4" type="ORF">BVIRIDIS_25790</name>
</gene>
<dbReference type="InterPro" id="IPR052558">
    <property type="entry name" value="Siderophore_Hydrolase_D"/>
</dbReference>
<evidence type="ECO:0000256" key="1">
    <source>
        <dbReference type="ARBA" id="ARBA00005622"/>
    </source>
</evidence>
<dbReference type="PANTHER" id="PTHR40841">
    <property type="entry name" value="SIDEROPHORE TRIACETYLFUSARININE C ESTERASE"/>
    <property type="match status" value="1"/>
</dbReference>
<name>A0A0H5BPD6_BLAVI</name>
<reference evidence="5" key="3">
    <citation type="journal article" date="2016" name="Genome Announc.">
        <title>Revised genome sequence of the purple photosynthetic bacterium Blastochloris viridis.</title>
        <authorList>
            <person name="Liu L.N."/>
            <person name="Faulkner M."/>
            <person name="Liu X."/>
            <person name="Huang F."/>
            <person name="Darby A.C."/>
            <person name="Hall N."/>
        </authorList>
    </citation>
    <scope>NUCLEOTIDE SEQUENCE [LARGE SCALE GENOMIC DNA]</scope>
    <source>
        <strain evidence="5">ATCC 19567 / DSM 133 / F</strain>
    </source>
</reference>
<accession>A0A0H5BPD6</accession>
<reference evidence="4" key="2">
    <citation type="submission" date="2015-11" db="EMBL/GenBank/DDBJ databases">
        <authorList>
            <person name="Zhang Y."/>
            <person name="Guo Z."/>
        </authorList>
    </citation>
    <scope>NUCLEOTIDE SEQUENCE</scope>
    <source>
        <strain evidence="4">1</strain>
    </source>
</reference>
<dbReference type="EMBL" id="LN907867">
    <property type="protein sequence ID" value="CUU43556.1"/>
    <property type="molecule type" value="Genomic_DNA"/>
</dbReference>
<dbReference type="Gene3D" id="3.40.50.1820">
    <property type="entry name" value="alpha/beta hydrolase"/>
    <property type="match status" value="1"/>
</dbReference>
<dbReference type="PANTHER" id="PTHR40841:SF2">
    <property type="entry name" value="SIDEROPHORE-DEGRADING ESTERASE (EUROFUNG)"/>
    <property type="match status" value="1"/>
</dbReference>
<reference evidence="3" key="1">
    <citation type="journal article" date="2015" name="Genome Announc.">
        <title>Complete Genome Sequence of the Bacteriochlorophyll b-Producing Photosynthetic Bacterium Blastochloris viridis.</title>
        <authorList>
            <person name="Tsukatani Y."/>
            <person name="Hirose Y."/>
            <person name="Harada J."/>
            <person name="Misawa N."/>
            <person name="Mori K."/>
            <person name="Inoue K."/>
            <person name="Tamiaki H."/>
        </authorList>
    </citation>
    <scope>NUCLEOTIDE SEQUENCE [LARGE SCALE GENOMIC DNA]</scope>
    <source>
        <strain evidence="3">DSM 133</strain>
    </source>
</reference>
<dbReference type="AlphaFoldDB" id="A0A0H5BPD6"/>
<evidence type="ECO:0000313" key="4">
    <source>
        <dbReference type="EMBL" id="CUU43556.1"/>
    </source>
</evidence>
<evidence type="ECO:0000256" key="2">
    <source>
        <dbReference type="ARBA" id="ARBA00022801"/>
    </source>
</evidence>
<dbReference type="InterPro" id="IPR029058">
    <property type="entry name" value="AB_hydrolase_fold"/>
</dbReference>